<evidence type="ECO:0000256" key="1">
    <source>
        <dbReference type="ARBA" id="ARBA00001478"/>
    </source>
</evidence>
<comment type="catalytic activity">
    <reaction evidence="1">
        <text>[(1-&gt;4)-alpha-D-glucosyl](n) + ADP-alpha-D-glucose = [(1-&gt;4)-alpha-D-glucosyl](n+1) + ADP + H(+)</text>
        <dbReference type="Rhea" id="RHEA:18189"/>
        <dbReference type="Rhea" id="RHEA-COMP:9584"/>
        <dbReference type="Rhea" id="RHEA-COMP:9587"/>
        <dbReference type="ChEBI" id="CHEBI:15378"/>
        <dbReference type="ChEBI" id="CHEBI:15444"/>
        <dbReference type="ChEBI" id="CHEBI:57498"/>
        <dbReference type="ChEBI" id="CHEBI:456216"/>
        <dbReference type="EC" id="2.4.1.21"/>
    </reaction>
</comment>
<sequence>MSKTKVLIVTQEMDPYTELTEIATTVRALAPYLQKNQMEIRVLMPRYGTINERRHRLHEVVRLSGMNIIVDDDDYPLIIKVASLPDKGVRMQVYFLDNEDFFKRKFVHVDKAGNPFEDNADRAVFFSKGVIETVRKFGWPPDIIHVHGWMTSLIPFYLRTAYKNEPLFKNSKIVYSLYQSGPEDHISEDFAMKASINALSEDDLAPYLEDGKPALHRGAIKYSDAVIRGSEELDDSLHEALANADIPVLNVQGAEAPKASVEFYKELLAAEVEK</sequence>
<dbReference type="SUPFAM" id="SSF53756">
    <property type="entry name" value="UDP-Glycosyltransferase/glycogen phosphorylase"/>
    <property type="match status" value="1"/>
</dbReference>
<dbReference type="EMBL" id="PDLO01000001">
    <property type="protein sequence ID" value="PHK99985.1"/>
    <property type="molecule type" value="Genomic_DNA"/>
</dbReference>
<evidence type="ECO:0000256" key="2">
    <source>
        <dbReference type="ARBA" id="ARBA00012588"/>
    </source>
</evidence>
<organism evidence="6 7">
    <name type="scientific">Neolewinella marina</name>
    <dbReference type="NCBI Taxonomy" id="438751"/>
    <lineage>
        <taxon>Bacteria</taxon>
        <taxon>Pseudomonadati</taxon>
        <taxon>Bacteroidota</taxon>
        <taxon>Saprospiria</taxon>
        <taxon>Saprospirales</taxon>
        <taxon>Lewinellaceae</taxon>
        <taxon>Neolewinella</taxon>
    </lineage>
</organism>
<evidence type="ECO:0000256" key="4">
    <source>
        <dbReference type="ARBA" id="ARBA00022679"/>
    </source>
</evidence>
<dbReference type="PANTHER" id="PTHR45825:SF11">
    <property type="entry name" value="ALPHA AMYLASE DOMAIN-CONTAINING PROTEIN"/>
    <property type="match status" value="1"/>
</dbReference>
<keyword evidence="7" id="KW-1185">Reference proteome</keyword>
<reference evidence="6 7" key="1">
    <citation type="submission" date="2017-10" db="EMBL/GenBank/DDBJ databases">
        <title>The draft genome sequence of Lewinella marina KCTC 32374.</title>
        <authorList>
            <person name="Wang K."/>
        </authorList>
    </citation>
    <scope>NUCLEOTIDE SEQUENCE [LARGE SCALE GENOMIC DNA]</scope>
    <source>
        <strain evidence="6 7">MKG-38</strain>
    </source>
</reference>
<dbReference type="RefSeq" id="WP_099104964.1">
    <property type="nucleotide sequence ID" value="NZ_JAATJF010000001.1"/>
</dbReference>
<protein>
    <recommendedName>
        <fullName evidence="2">starch synthase</fullName>
        <ecNumber evidence="2">2.4.1.21</ecNumber>
    </recommendedName>
</protein>
<evidence type="ECO:0000256" key="3">
    <source>
        <dbReference type="ARBA" id="ARBA00022676"/>
    </source>
</evidence>
<evidence type="ECO:0000259" key="5">
    <source>
        <dbReference type="Pfam" id="PF08323"/>
    </source>
</evidence>
<evidence type="ECO:0000313" key="7">
    <source>
        <dbReference type="Proteomes" id="UP000226437"/>
    </source>
</evidence>
<dbReference type="Gene3D" id="3.40.50.2000">
    <property type="entry name" value="Glycogen Phosphorylase B"/>
    <property type="match status" value="1"/>
</dbReference>
<keyword evidence="3" id="KW-0328">Glycosyltransferase</keyword>
<proteinExistence type="predicted"/>
<name>A0A2G0CJ33_9BACT</name>
<dbReference type="InterPro" id="IPR013534">
    <property type="entry name" value="Starch_synth_cat_dom"/>
</dbReference>
<gene>
    <name evidence="6" type="ORF">CGL56_02765</name>
</gene>
<dbReference type="Proteomes" id="UP000226437">
    <property type="component" value="Unassembled WGS sequence"/>
</dbReference>
<dbReference type="PANTHER" id="PTHR45825">
    <property type="entry name" value="GRANULE-BOUND STARCH SYNTHASE 1, CHLOROPLASTIC/AMYLOPLASTIC"/>
    <property type="match status" value="1"/>
</dbReference>
<dbReference type="Pfam" id="PF08323">
    <property type="entry name" value="Glyco_transf_5"/>
    <property type="match status" value="1"/>
</dbReference>
<accession>A0A2G0CJ33</accession>
<dbReference type="GO" id="GO:0009011">
    <property type="term" value="F:alpha-1,4-glucan glucosyltransferase (ADP-glucose donor) activity"/>
    <property type="evidence" value="ECO:0007669"/>
    <property type="project" value="UniProtKB-EC"/>
</dbReference>
<evidence type="ECO:0000313" key="6">
    <source>
        <dbReference type="EMBL" id="PHK99985.1"/>
    </source>
</evidence>
<feature type="domain" description="Starch synthase catalytic" evidence="5">
    <location>
        <begin position="5"/>
        <end position="232"/>
    </location>
</feature>
<dbReference type="AlphaFoldDB" id="A0A2G0CJ33"/>
<comment type="caution">
    <text evidence="6">The sequence shown here is derived from an EMBL/GenBank/DDBJ whole genome shotgun (WGS) entry which is preliminary data.</text>
</comment>
<dbReference type="EC" id="2.4.1.21" evidence="2"/>
<dbReference type="OrthoDB" id="9808590at2"/>
<keyword evidence="4" id="KW-0808">Transferase</keyword>